<dbReference type="InterPro" id="IPR000515">
    <property type="entry name" value="MetI-like"/>
</dbReference>
<dbReference type="Pfam" id="PF00528">
    <property type="entry name" value="BPD_transp_1"/>
    <property type="match status" value="2"/>
</dbReference>
<evidence type="ECO:0000259" key="9">
    <source>
        <dbReference type="PROSITE" id="PS50928"/>
    </source>
</evidence>
<comment type="caution">
    <text evidence="10">The sequence shown here is derived from an EMBL/GenBank/DDBJ whole genome shotgun (WGS) entry which is preliminary data.</text>
</comment>
<evidence type="ECO:0000256" key="6">
    <source>
        <dbReference type="ARBA" id="ARBA00022989"/>
    </source>
</evidence>
<evidence type="ECO:0000256" key="8">
    <source>
        <dbReference type="RuleBase" id="RU363032"/>
    </source>
</evidence>
<feature type="transmembrane region" description="Helical" evidence="8">
    <location>
        <begin position="111"/>
        <end position="135"/>
    </location>
</feature>
<evidence type="ECO:0000256" key="5">
    <source>
        <dbReference type="ARBA" id="ARBA00022692"/>
    </source>
</evidence>
<keyword evidence="6 8" id="KW-1133">Transmembrane helix</keyword>
<feature type="transmembrane region" description="Helical" evidence="8">
    <location>
        <begin position="155"/>
        <end position="177"/>
    </location>
</feature>
<keyword evidence="4" id="KW-0997">Cell inner membrane</keyword>
<feature type="transmembrane region" description="Helical" evidence="8">
    <location>
        <begin position="483"/>
        <end position="500"/>
    </location>
</feature>
<dbReference type="EMBL" id="SLUN01000017">
    <property type="protein sequence ID" value="TCL65317.1"/>
    <property type="molecule type" value="Genomic_DNA"/>
</dbReference>
<proteinExistence type="inferred from homology"/>
<keyword evidence="2 8" id="KW-0813">Transport</keyword>
<comment type="similarity">
    <text evidence="8">Belongs to the binding-protein-dependent transport system permease family.</text>
</comment>
<dbReference type="SUPFAM" id="SSF161098">
    <property type="entry name" value="MetI-like"/>
    <property type="match status" value="2"/>
</dbReference>
<evidence type="ECO:0000256" key="1">
    <source>
        <dbReference type="ARBA" id="ARBA00004429"/>
    </source>
</evidence>
<feature type="transmembrane region" description="Helical" evidence="8">
    <location>
        <begin position="424"/>
        <end position="440"/>
    </location>
</feature>
<keyword evidence="11" id="KW-1185">Reference proteome</keyword>
<comment type="subcellular location">
    <subcellularLocation>
        <location evidence="1">Cell inner membrane</location>
        <topology evidence="1">Multi-pass membrane protein</topology>
    </subcellularLocation>
    <subcellularLocation>
        <location evidence="8">Cell membrane</location>
        <topology evidence="8">Multi-pass membrane protein</topology>
    </subcellularLocation>
</comment>
<dbReference type="RefSeq" id="WP_132014993.1">
    <property type="nucleotide sequence ID" value="NZ_SLUN01000017.1"/>
</dbReference>
<dbReference type="OrthoDB" id="57323at2"/>
<keyword evidence="7 8" id="KW-0472">Membrane</keyword>
<feature type="transmembrane region" description="Helical" evidence="8">
    <location>
        <begin position="365"/>
        <end position="387"/>
    </location>
</feature>
<name>A0A4V2QDR0_HYDET</name>
<keyword evidence="5 8" id="KW-0812">Transmembrane</keyword>
<sequence length="562" mass="61724">MSVNQPVTANSWQRFCRGRKLDFWTVVIGIAFVTLALFLVFPFSSTVLRSFMTESGKLSFEHYIDFFRLPYYYRTLFNSLSVCVTATILASLVGLPLAYITARFNVWGKKLINLLIIMSLLSPPFIGAYSWILLLGRSGLITKWVQTFGIELPSIYGWLGIVLVFTLKFTPFVYLYVSGALGSIDRSLEEAAANLGMPSWKRLLTITFPLILPTILSAALMVFMSSLADFGTPMLIGEGFKVLPVLVYEEYMSEIGGNAAVASTLSVLIILCATAVLLLQKWVVGRKNYTMSALRPPEVKALSAGPRLLLTACCFAFSLVAVLPQIVVVVTSFLKTNGPIFVPGFSLESYTTIMYKLSRNIANTYAYATIAIIIMVLGGLLLAYVIVRRKSKATNLLDILIMFPYVVPGAVLGITLLVAFNKPPLLLSGTWMIMVVAYVIRKLPYTIRSSAAILYQIDPSIEEASINLGVSPMKTFFKTTARLMAPGVFSGAILSWVTTINELSSSVMLYTGRTATISVAIYTEVVRNSFGTAAALASILTFTTIISLLIFYRFSGGKEISL</sequence>
<dbReference type="GO" id="GO:0005886">
    <property type="term" value="C:plasma membrane"/>
    <property type="evidence" value="ECO:0007669"/>
    <property type="project" value="UniProtKB-SubCell"/>
</dbReference>
<dbReference type="PANTHER" id="PTHR43357">
    <property type="entry name" value="INNER MEMBRANE ABC TRANSPORTER PERMEASE PROTEIN YDCV"/>
    <property type="match status" value="1"/>
</dbReference>
<dbReference type="AlphaFoldDB" id="A0A4V2QDR0"/>
<feature type="domain" description="ABC transmembrane type-1" evidence="9">
    <location>
        <begin position="361"/>
        <end position="551"/>
    </location>
</feature>
<accession>A0A4V2QDR0</accession>
<evidence type="ECO:0000313" key="11">
    <source>
        <dbReference type="Proteomes" id="UP000295008"/>
    </source>
</evidence>
<feature type="transmembrane region" description="Helical" evidence="8">
    <location>
        <begin position="399"/>
        <end position="418"/>
    </location>
</feature>
<feature type="transmembrane region" description="Helical" evidence="8">
    <location>
        <begin position="21"/>
        <end position="43"/>
    </location>
</feature>
<dbReference type="Gene3D" id="1.10.3720.10">
    <property type="entry name" value="MetI-like"/>
    <property type="match status" value="2"/>
</dbReference>
<gene>
    <name evidence="10" type="ORF">EDC14_101765</name>
</gene>
<feature type="transmembrane region" description="Helical" evidence="8">
    <location>
        <begin position="308"/>
        <end position="334"/>
    </location>
</feature>
<dbReference type="Proteomes" id="UP000295008">
    <property type="component" value="Unassembled WGS sequence"/>
</dbReference>
<feature type="transmembrane region" description="Helical" evidence="8">
    <location>
        <begin position="530"/>
        <end position="552"/>
    </location>
</feature>
<evidence type="ECO:0000256" key="3">
    <source>
        <dbReference type="ARBA" id="ARBA00022475"/>
    </source>
</evidence>
<evidence type="ECO:0000256" key="2">
    <source>
        <dbReference type="ARBA" id="ARBA00022448"/>
    </source>
</evidence>
<dbReference type="GO" id="GO:0055085">
    <property type="term" value="P:transmembrane transport"/>
    <property type="evidence" value="ECO:0007669"/>
    <property type="project" value="InterPro"/>
</dbReference>
<organism evidence="10 11">
    <name type="scientific">Hydrogenispora ethanolica</name>
    <dbReference type="NCBI Taxonomy" id="1082276"/>
    <lineage>
        <taxon>Bacteria</taxon>
        <taxon>Bacillati</taxon>
        <taxon>Bacillota</taxon>
        <taxon>Hydrogenispora</taxon>
    </lineage>
</organism>
<feature type="transmembrane region" description="Helical" evidence="8">
    <location>
        <begin position="203"/>
        <end position="224"/>
    </location>
</feature>
<feature type="domain" description="ABC transmembrane type-1" evidence="9">
    <location>
        <begin position="76"/>
        <end position="280"/>
    </location>
</feature>
<evidence type="ECO:0000256" key="7">
    <source>
        <dbReference type="ARBA" id="ARBA00023136"/>
    </source>
</evidence>
<dbReference type="PANTHER" id="PTHR43357:SF3">
    <property type="entry name" value="FE(3+)-TRANSPORT SYSTEM PERMEASE PROTEIN FBPB 2"/>
    <property type="match status" value="1"/>
</dbReference>
<dbReference type="CDD" id="cd06261">
    <property type="entry name" value="TM_PBP2"/>
    <property type="match status" value="2"/>
</dbReference>
<feature type="transmembrane region" description="Helical" evidence="8">
    <location>
        <begin position="76"/>
        <end position="99"/>
    </location>
</feature>
<dbReference type="PROSITE" id="PS50928">
    <property type="entry name" value="ABC_TM1"/>
    <property type="match status" value="2"/>
</dbReference>
<evidence type="ECO:0000256" key="4">
    <source>
        <dbReference type="ARBA" id="ARBA00022519"/>
    </source>
</evidence>
<evidence type="ECO:0000313" key="10">
    <source>
        <dbReference type="EMBL" id="TCL65317.1"/>
    </source>
</evidence>
<reference evidence="10 11" key="1">
    <citation type="submission" date="2019-03" db="EMBL/GenBank/DDBJ databases">
        <title>Genomic Encyclopedia of Type Strains, Phase IV (KMG-IV): sequencing the most valuable type-strain genomes for metagenomic binning, comparative biology and taxonomic classification.</title>
        <authorList>
            <person name="Goeker M."/>
        </authorList>
    </citation>
    <scope>NUCLEOTIDE SEQUENCE [LARGE SCALE GENOMIC DNA]</scope>
    <source>
        <strain evidence="10 11">LX-B</strain>
    </source>
</reference>
<keyword evidence="3" id="KW-1003">Cell membrane</keyword>
<dbReference type="InterPro" id="IPR035906">
    <property type="entry name" value="MetI-like_sf"/>
</dbReference>
<feature type="transmembrane region" description="Helical" evidence="8">
    <location>
        <begin position="259"/>
        <end position="279"/>
    </location>
</feature>
<protein>
    <submittedName>
        <fullName evidence="10">Iron(III) transport system permease protein</fullName>
    </submittedName>
</protein>